<evidence type="ECO:0000259" key="3">
    <source>
        <dbReference type="PROSITE" id="PS50157"/>
    </source>
</evidence>
<dbReference type="PROSITE" id="PS00028">
    <property type="entry name" value="ZINC_FINGER_C2H2_1"/>
    <property type="match status" value="1"/>
</dbReference>
<feature type="domain" description="C2H2-type" evidence="3">
    <location>
        <begin position="273"/>
        <end position="301"/>
    </location>
</feature>
<organism evidence="4 5">
    <name type="scientific">Dactylonectria estremocensis</name>
    <dbReference type="NCBI Taxonomy" id="1079267"/>
    <lineage>
        <taxon>Eukaryota</taxon>
        <taxon>Fungi</taxon>
        <taxon>Dikarya</taxon>
        <taxon>Ascomycota</taxon>
        <taxon>Pezizomycotina</taxon>
        <taxon>Sordariomycetes</taxon>
        <taxon>Hypocreomycetidae</taxon>
        <taxon>Hypocreales</taxon>
        <taxon>Nectriaceae</taxon>
        <taxon>Dactylonectria</taxon>
    </lineage>
</organism>
<keyword evidence="1" id="KW-0863">Zinc-finger</keyword>
<dbReference type="AlphaFoldDB" id="A0A9P9FIF2"/>
<accession>A0A9P9FIF2</accession>
<keyword evidence="1" id="KW-0862">Zinc</keyword>
<feature type="domain" description="C2H2-type" evidence="3">
    <location>
        <begin position="236"/>
        <end position="264"/>
    </location>
</feature>
<protein>
    <recommendedName>
        <fullName evidence="3">C2H2-type domain-containing protein</fullName>
    </recommendedName>
</protein>
<keyword evidence="1" id="KW-0479">Metal-binding</keyword>
<name>A0A9P9FIF2_9HYPO</name>
<proteinExistence type="predicted"/>
<evidence type="ECO:0000256" key="2">
    <source>
        <dbReference type="SAM" id="MobiDB-lite"/>
    </source>
</evidence>
<evidence type="ECO:0000256" key="1">
    <source>
        <dbReference type="PROSITE-ProRule" id="PRU00042"/>
    </source>
</evidence>
<evidence type="ECO:0000313" key="5">
    <source>
        <dbReference type="Proteomes" id="UP000717696"/>
    </source>
</evidence>
<reference evidence="4" key="1">
    <citation type="journal article" date="2021" name="Nat. Commun.">
        <title>Genetic determinants of endophytism in the Arabidopsis root mycobiome.</title>
        <authorList>
            <person name="Mesny F."/>
            <person name="Miyauchi S."/>
            <person name="Thiergart T."/>
            <person name="Pickel B."/>
            <person name="Atanasova L."/>
            <person name="Karlsson M."/>
            <person name="Huettel B."/>
            <person name="Barry K.W."/>
            <person name="Haridas S."/>
            <person name="Chen C."/>
            <person name="Bauer D."/>
            <person name="Andreopoulos W."/>
            <person name="Pangilinan J."/>
            <person name="LaButti K."/>
            <person name="Riley R."/>
            <person name="Lipzen A."/>
            <person name="Clum A."/>
            <person name="Drula E."/>
            <person name="Henrissat B."/>
            <person name="Kohler A."/>
            <person name="Grigoriev I.V."/>
            <person name="Martin F.M."/>
            <person name="Hacquard S."/>
        </authorList>
    </citation>
    <scope>NUCLEOTIDE SEQUENCE</scope>
    <source>
        <strain evidence="4">MPI-CAGE-AT-0021</strain>
    </source>
</reference>
<dbReference type="OrthoDB" id="9998363at2759"/>
<dbReference type="Proteomes" id="UP000717696">
    <property type="component" value="Unassembled WGS sequence"/>
</dbReference>
<comment type="caution">
    <text evidence="4">The sequence shown here is derived from an EMBL/GenBank/DDBJ whole genome shotgun (WGS) entry which is preliminary data.</text>
</comment>
<dbReference type="InterPro" id="IPR013087">
    <property type="entry name" value="Znf_C2H2_type"/>
</dbReference>
<evidence type="ECO:0000313" key="4">
    <source>
        <dbReference type="EMBL" id="KAH7162259.1"/>
    </source>
</evidence>
<dbReference type="EMBL" id="JAGMUU010000001">
    <property type="protein sequence ID" value="KAH7162259.1"/>
    <property type="molecule type" value="Genomic_DNA"/>
</dbReference>
<keyword evidence="5" id="KW-1185">Reference proteome</keyword>
<feature type="region of interest" description="Disordered" evidence="2">
    <location>
        <begin position="198"/>
        <end position="229"/>
    </location>
</feature>
<dbReference type="Gene3D" id="3.30.160.60">
    <property type="entry name" value="Classic Zinc Finger"/>
    <property type="match status" value="1"/>
</dbReference>
<dbReference type="PROSITE" id="PS50157">
    <property type="entry name" value="ZINC_FINGER_C2H2_2"/>
    <property type="match status" value="2"/>
</dbReference>
<sequence length="301" mass="33169">MDTPLSIDMGHAITGVDRGVGIDPSLEAISTTAQNFDYFSHGLCHLWLETPFDGIVPGLLRQDETNSSKSPSTYSFTSTHIELPCLTPNNSNGYKLGPNISSDPFNHYSTSTASTASTDFSPIFMCLDSLSTDSSPSSFYDVSCADFKFSPPSMFLDAFSTDLSSGSILDTSLTEFDFSCNPIHPPSSPVLVETHQSPRLGSISDSPPRSAPLVPRKPPSRPCDIRKQKRKIEKPETCPICSKGHAERRELNRHIKSRHKGLAKAMELPMEKIKCKHLSCPGTFERKDHLTRHMKRTHGAK</sequence>
<dbReference type="SMART" id="SM00355">
    <property type="entry name" value="ZnF_C2H2"/>
    <property type="match status" value="2"/>
</dbReference>
<gene>
    <name evidence="4" type="ORF">B0J13DRAFT_4546</name>
</gene>
<feature type="compositionally biased region" description="Polar residues" evidence="2">
    <location>
        <begin position="198"/>
        <end position="207"/>
    </location>
</feature>
<dbReference type="GO" id="GO:0008270">
    <property type="term" value="F:zinc ion binding"/>
    <property type="evidence" value="ECO:0007669"/>
    <property type="project" value="UniProtKB-KW"/>
</dbReference>